<comment type="caution">
    <text evidence="2">The sequence shown here is derived from an EMBL/GenBank/DDBJ whole genome shotgun (WGS) entry which is preliminary data.</text>
</comment>
<keyword evidence="3" id="KW-1185">Reference proteome</keyword>
<feature type="compositionally biased region" description="Low complexity" evidence="1">
    <location>
        <begin position="95"/>
        <end position="106"/>
    </location>
</feature>
<feature type="region of interest" description="Disordered" evidence="1">
    <location>
        <begin position="81"/>
        <end position="184"/>
    </location>
</feature>
<evidence type="ECO:0000313" key="3">
    <source>
        <dbReference type="Proteomes" id="UP001175261"/>
    </source>
</evidence>
<gene>
    <name evidence="2" type="ORF">NLU13_6330</name>
</gene>
<protein>
    <submittedName>
        <fullName evidence="2">Uncharacterized protein</fullName>
    </submittedName>
</protein>
<sequence>MAPIEKKWNENAERDVLMAMLCVNSSGGSIKANWNAVASAMKQMGYDFTESAINQKFTKSMIKDFRKRHGQDCVARFAAANAASGSGEVSTPRKATGSNAGGSASASKRKRTGGFTPINTPSKSQKGAPAVGEDDDDLGIKDQMDTDTPTKKLKVDGDGNLDSPLKYPNNRPVPFEQWAEECEP</sequence>
<evidence type="ECO:0000256" key="1">
    <source>
        <dbReference type="SAM" id="MobiDB-lite"/>
    </source>
</evidence>
<accession>A0AA39L767</accession>
<dbReference type="AlphaFoldDB" id="A0AA39L767"/>
<feature type="compositionally biased region" description="Basic and acidic residues" evidence="1">
    <location>
        <begin position="138"/>
        <end position="157"/>
    </location>
</feature>
<reference evidence="2" key="1">
    <citation type="submission" date="2022-10" db="EMBL/GenBank/DDBJ databases">
        <title>Determination and structural analysis of whole genome sequence of Sarocladium strictum F4-1.</title>
        <authorList>
            <person name="Hu L."/>
            <person name="Jiang Y."/>
        </authorList>
    </citation>
    <scope>NUCLEOTIDE SEQUENCE</scope>
    <source>
        <strain evidence="2">F4-1</strain>
    </source>
</reference>
<proteinExistence type="predicted"/>
<name>A0AA39L767_SARSR</name>
<dbReference type="EMBL" id="JAPDFR010000005">
    <property type="protein sequence ID" value="KAK0386495.1"/>
    <property type="molecule type" value="Genomic_DNA"/>
</dbReference>
<organism evidence="2 3">
    <name type="scientific">Sarocladium strictum</name>
    <name type="common">Black bundle disease fungus</name>
    <name type="synonym">Acremonium strictum</name>
    <dbReference type="NCBI Taxonomy" id="5046"/>
    <lineage>
        <taxon>Eukaryota</taxon>
        <taxon>Fungi</taxon>
        <taxon>Dikarya</taxon>
        <taxon>Ascomycota</taxon>
        <taxon>Pezizomycotina</taxon>
        <taxon>Sordariomycetes</taxon>
        <taxon>Hypocreomycetidae</taxon>
        <taxon>Hypocreales</taxon>
        <taxon>Sarocladiaceae</taxon>
        <taxon>Sarocladium</taxon>
    </lineage>
</organism>
<evidence type="ECO:0000313" key="2">
    <source>
        <dbReference type="EMBL" id="KAK0386495.1"/>
    </source>
</evidence>
<dbReference type="Proteomes" id="UP001175261">
    <property type="component" value="Unassembled WGS sequence"/>
</dbReference>